<dbReference type="KEGG" id="bsan:CHH28_10160"/>
<dbReference type="Proteomes" id="UP000202440">
    <property type="component" value="Chromosome"/>
</dbReference>
<organism evidence="2 3">
    <name type="scientific">Bacterioplanes sanyensis</name>
    <dbReference type="NCBI Taxonomy" id="1249553"/>
    <lineage>
        <taxon>Bacteria</taxon>
        <taxon>Pseudomonadati</taxon>
        <taxon>Pseudomonadota</taxon>
        <taxon>Gammaproteobacteria</taxon>
        <taxon>Oceanospirillales</taxon>
        <taxon>Oceanospirillaceae</taxon>
        <taxon>Bacterioplanes</taxon>
    </lineage>
</organism>
<protein>
    <submittedName>
        <fullName evidence="2">Uncharacterized protein</fullName>
    </submittedName>
</protein>
<sequence length="78" mass="8981">MAKAKLDESKTESKSTTAKKPSKDKTKKPKNDAQLLIRLNQADRDQFLALCEQLDTSAAREVRRFVRDFIRQHHPADD</sequence>
<feature type="compositionally biased region" description="Basic and acidic residues" evidence="1">
    <location>
        <begin position="1"/>
        <end position="13"/>
    </location>
</feature>
<keyword evidence="3" id="KW-1185">Reference proteome</keyword>
<evidence type="ECO:0000256" key="1">
    <source>
        <dbReference type="SAM" id="MobiDB-lite"/>
    </source>
</evidence>
<feature type="region of interest" description="Disordered" evidence="1">
    <location>
        <begin position="1"/>
        <end position="34"/>
    </location>
</feature>
<dbReference type="RefSeq" id="WP_094060202.1">
    <property type="nucleotide sequence ID" value="NZ_CP022530.1"/>
</dbReference>
<evidence type="ECO:0000313" key="3">
    <source>
        <dbReference type="Proteomes" id="UP000202440"/>
    </source>
</evidence>
<accession>A0A222FJ43</accession>
<dbReference type="EMBL" id="CP022530">
    <property type="protein sequence ID" value="ASP39018.1"/>
    <property type="molecule type" value="Genomic_DNA"/>
</dbReference>
<dbReference type="OrthoDB" id="5525774at2"/>
<gene>
    <name evidence="2" type="ORF">CHH28_10160</name>
</gene>
<reference evidence="2 3" key="1">
    <citation type="submission" date="2017-07" db="EMBL/GenBank/DDBJ databases">
        <title>Annotated genome sequence of Bacterioplanes sanyensis isolated from Red Sea.</title>
        <authorList>
            <person name="Rehman Z.U."/>
        </authorList>
    </citation>
    <scope>NUCLEOTIDE SEQUENCE [LARGE SCALE GENOMIC DNA]</scope>
    <source>
        <strain evidence="2 3">NV9</strain>
    </source>
</reference>
<evidence type="ECO:0000313" key="2">
    <source>
        <dbReference type="EMBL" id="ASP39018.1"/>
    </source>
</evidence>
<proteinExistence type="predicted"/>
<dbReference type="AlphaFoldDB" id="A0A222FJ43"/>
<name>A0A222FJ43_9GAMM</name>